<dbReference type="Gene3D" id="3.10.530.10">
    <property type="entry name" value="CPE0013-like"/>
    <property type="match status" value="1"/>
</dbReference>
<name>A0A9D1UAB8_9FIRM</name>
<dbReference type="PANTHER" id="PTHR39450:SF1">
    <property type="entry name" value="DUF1667 DOMAIN-CONTAINING PROTEIN"/>
    <property type="match status" value="1"/>
</dbReference>
<protein>
    <submittedName>
        <fullName evidence="1">DUF1667 domain-containing protein</fullName>
    </submittedName>
</protein>
<evidence type="ECO:0000313" key="2">
    <source>
        <dbReference type="Proteomes" id="UP000824265"/>
    </source>
</evidence>
<organism evidence="1 2">
    <name type="scientific">Candidatus Acetatifactor stercoripullorum</name>
    <dbReference type="NCBI Taxonomy" id="2838414"/>
    <lineage>
        <taxon>Bacteria</taxon>
        <taxon>Bacillati</taxon>
        <taxon>Bacillota</taxon>
        <taxon>Clostridia</taxon>
        <taxon>Lachnospirales</taxon>
        <taxon>Lachnospiraceae</taxon>
        <taxon>Acetatifactor</taxon>
    </lineage>
</organism>
<proteinExistence type="predicted"/>
<comment type="caution">
    <text evidence="1">The sequence shown here is derived from an EMBL/GenBank/DDBJ whole genome shotgun (WGS) entry which is preliminary data.</text>
</comment>
<evidence type="ECO:0000313" key="1">
    <source>
        <dbReference type="EMBL" id="HIW79948.1"/>
    </source>
</evidence>
<dbReference type="EMBL" id="DXGH01000002">
    <property type="protein sequence ID" value="HIW79948.1"/>
    <property type="molecule type" value="Genomic_DNA"/>
</dbReference>
<accession>A0A9D1UAB8</accession>
<reference evidence="1" key="2">
    <citation type="submission" date="2021-04" db="EMBL/GenBank/DDBJ databases">
        <authorList>
            <person name="Gilroy R."/>
        </authorList>
    </citation>
    <scope>NUCLEOTIDE SEQUENCE</scope>
    <source>
        <strain evidence="1">CHK195-6426</strain>
    </source>
</reference>
<gene>
    <name evidence="1" type="ORF">H9742_00230</name>
</gene>
<dbReference type="InterPro" id="IPR036593">
    <property type="entry name" value="CPE0013-like_sf"/>
</dbReference>
<dbReference type="Pfam" id="PF07892">
    <property type="entry name" value="DUF1667"/>
    <property type="match status" value="1"/>
</dbReference>
<dbReference type="PANTHER" id="PTHR39450">
    <property type="entry name" value="MOLYBDOPTERIN OXIDOREDUCTASE, 4FE-4S CLUSTER-BINDING SUBUNIT"/>
    <property type="match status" value="1"/>
</dbReference>
<sequence>MEKENKTEKGLSESRKLTCICCPVGCELTVSQKEGGTVTVTGNRCPRGAAYGEKEVTNPTRIVTSTVRAAGGRSQMVPVKTASEIPKEKIMECIRELSGVTITLPIKTGDVVLENVAGTGVNIVATRSIE</sequence>
<dbReference type="AlphaFoldDB" id="A0A9D1UAB8"/>
<dbReference type="SUPFAM" id="SSF53706">
    <property type="entry name" value="Formate dehydrogenase/DMSO reductase, domains 1-3"/>
    <property type="match status" value="1"/>
</dbReference>
<reference evidence="1" key="1">
    <citation type="journal article" date="2021" name="PeerJ">
        <title>Extensive microbial diversity within the chicken gut microbiome revealed by metagenomics and culture.</title>
        <authorList>
            <person name="Gilroy R."/>
            <person name="Ravi A."/>
            <person name="Getino M."/>
            <person name="Pursley I."/>
            <person name="Horton D.L."/>
            <person name="Alikhan N.F."/>
            <person name="Baker D."/>
            <person name="Gharbi K."/>
            <person name="Hall N."/>
            <person name="Watson M."/>
            <person name="Adriaenssens E.M."/>
            <person name="Foster-Nyarko E."/>
            <person name="Jarju S."/>
            <person name="Secka A."/>
            <person name="Antonio M."/>
            <person name="Oren A."/>
            <person name="Chaudhuri R.R."/>
            <person name="La Ragione R."/>
            <person name="Hildebrand F."/>
            <person name="Pallen M.J."/>
        </authorList>
    </citation>
    <scope>NUCLEOTIDE SEQUENCE</scope>
    <source>
        <strain evidence="1">CHK195-6426</strain>
    </source>
</reference>
<dbReference type="SUPFAM" id="SSF160148">
    <property type="entry name" value="CPE0013-like"/>
    <property type="match status" value="1"/>
</dbReference>
<dbReference type="InterPro" id="IPR012460">
    <property type="entry name" value="DUF1667"/>
</dbReference>
<dbReference type="Proteomes" id="UP000824265">
    <property type="component" value="Unassembled WGS sequence"/>
</dbReference>